<feature type="signal peptide" evidence="2">
    <location>
        <begin position="1"/>
        <end position="16"/>
    </location>
</feature>
<comment type="caution">
    <text evidence="3">The sequence shown here is derived from an EMBL/GenBank/DDBJ whole genome shotgun (WGS) entry which is preliminary data.</text>
</comment>
<proteinExistence type="predicted"/>
<evidence type="ECO:0000256" key="2">
    <source>
        <dbReference type="SAM" id="SignalP"/>
    </source>
</evidence>
<protein>
    <submittedName>
        <fullName evidence="3">Uncharacterized protein</fullName>
    </submittedName>
</protein>
<dbReference type="PANTHER" id="PTHR35043">
    <property type="entry name" value="TRANSCRIPTION FACTOR DOMAIN-CONTAINING PROTEIN"/>
    <property type="match status" value="1"/>
</dbReference>
<accession>A0A8H7F4Q5</accession>
<evidence type="ECO:0000313" key="3">
    <source>
        <dbReference type="EMBL" id="KAF7776825.1"/>
    </source>
</evidence>
<dbReference type="EMBL" id="JABXXO010000006">
    <property type="protein sequence ID" value="KAF7776825.1"/>
    <property type="molecule type" value="Genomic_DNA"/>
</dbReference>
<feature type="transmembrane region" description="Helical" evidence="1">
    <location>
        <begin position="54"/>
        <end position="76"/>
    </location>
</feature>
<sequence>MLLFLIMLASIRQLEGAPIASYSTDTLSTMPFLLFTRTDAEPCAPIDHRSIWDIVWSCLITIFICTWIAIHPNIPAPTDSRWCVFKRGLLTMICAIIAPELMVAWALRQYLGARQIMHKYNKDVLNYQPTRIVFYRQPLKYIKKWFQEECDKPGDVRWTKTHGFFIQMGGFMLYRDGLPVGVLTYERLQELIDSQKIDKPKDTERTINDKSKSDSFSKGFAVLQTTWFVIQCIARWARSLPLVELEVLALAFAVLNAITYALWFNKPQNVQEAIRIDLKPNSDIDVGVEKPEPFIASSQSSSPLEPTLPNSPLPDWSGGTQSWLHRHLLKDYHRLQRSWGGVLWFVTYRIPYRVITSALRPMKKLFIYKTRDGPSLRVPMFGYEIPELPHPALEPYLPCLIGASFGLLHVMAWKSGPTELEQQLWRCSTLVVTIEPLLFAVAKRVTTRKEAAFSLWAGIGYVLIMLWFPFIIGVPAYVVARVALLTQAFVSLRQLPPAAYCDVDWSSFIPHI</sequence>
<evidence type="ECO:0000256" key="1">
    <source>
        <dbReference type="SAM" id="Phobius"/>
    </source>
</evidence>
<keyword evidence="1" id="KW-0812">Transmembrane</keyword>
<gene>
    <name evidence="3" type="ORF">Agabi119p4_5218</name>
</gene>
<keyword evidence="1" id="KW-1133">Transmembrane helix</keyword>
<feature type="transmembrane region" description="Helical" evidence="1">
    <location>
        <begin position="88"/>
        <end position="107"/>
    </location>
</feature>
<dbReference type="PANTHER" id="PTHR35043:SF7">
    <property type="entry name" value="TRANSCRIPTION FACTOR DOMAIN-CONTAINING PROTEIN"/>
    <property type="match status" value="1"/>
</dbReference>
<dbReference type="Proteomes" id="UP000629468">
    <property type="component" value="Unassembled WGS sequence"/>
</dbReference>
<reference evidence="3 4" key="1">
    <citation type="journal article" name="Sci. Rep.">
        <title>Telomere-to-telomere assembled and centromere annotated genomes of the two main subspecies of the button mushroom Agaricus bisporus reveal especially polymorphic chromosome ends.</title>
        <authorList>
            <person name="Sonnenberg A.S.M."/>
            <person name="Sedaghat-Telgerd N."/>
            <person name="Lavrijssen B."/>
            <person name="Ohm R.A."/>
            <person name="Hendrickx P.M."/>
            <person name="Scholtmeijer K."/>
            <person name="Baars J.J.P."/>
            <person name="van Peer A."/>
        </authorList>
    </citation>
    <scope>NUCLEOTIDE SEQUENCE [LARGE SCALE GENOMIC DNA]</scope>
    <source>
        <strain evidence="3 4">H119_p4</strain>
    </source>
</reference>
<dbReference type="AlphaFoldDB" id="A0A8H7F4Q5"/>
<feature type="chain" id="PRO_5034320018" evidence="2">
    <location>
        <begin position="17"/>
        <end position="512"/>
    </location>
</feature>
<keyword evidence="2" id="KW-0732">Signal</keyword>
<organism evidence="3 4">
    <name type="scientific">Agaricus bisporus var. burnettii</name>
    <dbReference type="NCBI Taxonomy" id="192524"/>
    <lineage>
        <taxon>Eukaryota</taxon>
        <taxon>Fungi</taxon>
        <taxon>Dikarya</taxon>
        <taxon>Basidiomycota</taxon>
        <taxon>Agaricomycotina</taxon>
        <taxon>Agaricomycetes</taxon>
        <taxon>Agaricomycetidae</taxon>
        <taxon>Agaricales</taxon>
        <taxon>Agaricineae</taxon>
        <taxon>Agaricaceae</taxon>
        <taxon>Agaricus</taxon>
    </lineage>
</organism>
<name>A0A8H7F4Q5_AGABI</name>
<keyword evidence="1" id="KW-0472">Membrane</keyword>
<evidence type="ECO:0000313" key="4">
    <source>
        <dbReference type="Proteomes" id="UP000629468"/>
    </source>
</evidence>
<feature type="transmembrane region" description="Helical" evidence="1">
    <location>
        <begin position="247"/>
        <end position="265"/>
    </location>
</feature>
<feature type="transmembrane region" description="Helical" evidence="1">
    <location>
        <begin position="453"/>
        <end position="478"/>
    </location>
</feature>